<dbReference type="SUPFAM" id="SSF57701">
    <property type="entry name" value="Zn2/Cys6 DNA-binding domain"/>
    <property type="match status" value="1"/>
</dbReference>
<dbReference type="Proteomes" id="UP000030651">
    <property type="component" value="Unassembled WGS sequence"/>
</dbReference>
<dbReference type="InParanoid" id="W3WJP4"/>
<dbReference type="PANTHER" id="PTHR37534">
    <property type="entry name" value="TRANSCRIPTIONAL ACTIVATOR PROTEIN UGA3"/>
    <property type="match status" value="1"/>
</dbReference>
<dbReference type="GO" id="GO:0000981">
    <property type="term" value="F:DNA-binding transcription factor activity, RNA polymerase II-specific"/>
    <property type="evidence" value="ECO:0007669"/>
    <property type="project" value="InterPro"/>
</dbReference>
<dbReference type="OMA" id="IAPWADI"/>
<keyword evidence="2" id="KW-0539">Nucleus</keyword>
<comment type="subcellular location">
    <subcellularLocation>
        <location evidence="1">Nucleus</location>
    </subcellularLocation>
</comment>
<reference evidence="6" key="1">
    <citation type="journal article" date="2015" name="BMC Genomics">
        <title>Genomic and transcriptomic analysis of the endophytic fungus Pestalotiopsis fici reveals its lifestyle and high potential for synthesis of natural products.</title>
        <authorList>
            <person name="Wang X."/>
            <person name="Zhang X."/>
            <person name="Liu L."/>
            <person name="Xiang M."/>
            <person name="Wang W."/>
            <person name="Sun X."/>
            <person name="Che Y."/>
            <person name="Guo L."/>
            <person name="Liu G."/>
            <person name="Guo L."/>
            <person name="Wang C."/>
            <person name="Yin W.B."/>
            <person name="Stadler M."/>
            <person name="Zhang X."/>
            <person name="Liu X."/>
        </authorList>
    </citation>
    <scope>NUCLEOTIDE SEQUENCE [LARGE SCALE GENOMIC DNA]</scope>
    <source>
        <strain evidence="6">W106-1 / CGMCC3.15140</strain>
    </source>
</reference>
<dbReference type="GO" id="GO:0005634">
    <property type="term" value="C:nucleus"/>
    <property type="evidence" value="ECO:0007669"/>
    <property type="project" value="UniProtKB-SubCell"/>
</dbReference>
<proteinExistence type="predicted"/>
<evidence type="ECO:0000256" key="1">
    <source>
        <dbReference type="ARBA" id="ARBA00004123"/>
    </source>
</evidence>
<evidence type="ECO:0000256" key="2">
    <source>
        <dbReference type="ARBA" id="ARBA00023242"/>
    </source>
</evidence>
<evidence type="ECO:0000256" key="3">
    <source>
        <dbReference type="SAM" id="MobiDB-lite"/>
    </source>
</evidence>
<evidence type="ECO:0000259" key="4">
    <source>
        <dbReference type="PROSITE" id="PS00463"/>
    </source>
</evidence>
<dbReference type="OrthoDB" id="4525710at2759"/>
<dbReference type="InterPro" id="IPR001138">
    <property type="entry name" value="Zn2Cys6_DnaBD"/>
</dbReference>
<feature type="compositionally biased region" description="Polar residues" evidence="3">
    <location>
        <begin position="47"/>
        <end position="57"/>
    </location>
</feature>
<feature type="compositionally biased region" description="Polar residues" evidence="3">
    <location>
        <begin position="75"/>
        <end position="84"/>
    </location>
</feature>
<organism evidence="5 6">
    <name type="scientific">Pestalotiopsis fici (strain W106-1 / CGMCC3.15140)</name>
    <dbReference type="NCBI Taxonomy" id="1229662"/>
    <lineage>
        <taxon>Eukaryota</taxon>
        <taxon>Fungi</taxon>
        <taxon>Dikarya</taxon>
        <taxon>Ascomycota</taxon>
        <taxon>Pezizomycotina</taxon>
        <taxon>Sordariomycetes</taxon>
        <taxon>Xylariomycetidae</taxon>
        <taxon>Amphisphaeriales</taxon>
        <taxon>Sporocadaceae</taxon>
        <taxon>Pestalotiopsis</taxon>
    </lineage>
</organism>
<evidence type="ECO:0000313" key="5">
    <source>
        <dbReference type="EMBL" id="ETS74145.1"/>
    </source>
</evidence>
<dbReference type="GO" id="GO:0008270">
    <property type="term" value="F:zinc ion binding"/>
    <property type="evidence" value="ECO:0007669"/>
    <property type="project" value="InterPro"/>
</dbReference>
<accession>W3WJP4</accession>
<dbReference type="InterPro" id="IPR021858">
    <property type="entry name" value="Fun_TF"/>
</dbReference>
<dbReference type="GO" id="GO:0000976">
    <property type="term" value="F:transcription cis-regulatory region binding"/>
    <property type="evidence" value="ECO:0007669"/>
    <property type="project" value="TreeGrafter"/>
</dbReference>
<protein>
    <recommendedName>
        <fullName evidence="4">Zn(2)-C6 fungal-type domain-containing protein</fullName>
    </recommendedName>
</protein>
<keyword evidence="6" id="KW-1185">Reference proteome</keyword>
<dbReference type="HOGENOM" id="CLU_008719_1_2_1"/>
<dbReference type="Pfam" id="PF11951">
    <property type="entry name" value="Fungal_trans_2"/>
    <property type="match status" value="1"/>
</dbReference>
<name>W3WJP4_PESFW</name>
<dbReference type="GeneID" id="19279024"/>
<evidence type="ECO:0000313" key="6">
    <source>
        <dbReference type="Proteomes" id="UP000030651"/>
    </source>
</evidence>
<feature type="region of interest" description="Disordered" evidence="3">
    <location>
        <begin position="47"/>
        <end position="94"/>
    </location>
</feature>
<sequence length="490" mass="54442">MKPRSGCESCRERHRKCYFPPGATVCHGCKEANRECRAAPRWTFLAASSSHADSPSTPEDAPLPRRSRPRKLQAVGNSRAQSCSKGRRGAPEAAAQRHVHASVVDFAEDNHVSTVLQHGSSRGARPISKSRVEGAAIEPASAPAIVDTRLTSREAFLLRLYMLKLAPSVDACDESRHFTLIVPRLALEEPMILNGLLALASKYDALSNGRVSDLETTRYHGRCIELLIKAFDRPPSTYDAVLLVAVVISRLYEEYDNDIDVEYHHLRGARSLIDHESVARSAVQGGLAEAASWVHLRQAIYVSLTMQRPLEMSLNIFESVSMLRRLDDTACANRIVYIFAKILQCLCTPSSRPQDNINASRYPQPDSMQLLRDELDTWFATKPVIFEPLFRAETTDTESDVFPPLWLLLPIPVVALQYYYAGKILFCLYDHSGIAAGQPLSSYHAHSDVQAQDAIAKLLDTLMGLAMSNDHVINAFFIPTHMLTICMSSI</sequence>
<dbReference type="AlphaFoldDB" id="W3WJP4"/>
<feature type="domain" description="Zn(2)-C6 fungal-type" evidence="4">
    <location>
        <begin position="6"/>
        <end position="36"/>
    </location>
</feature>
<dbReference type="eggNOG" id="ENOG502SJKS">
    <property type="taxonomic scope" value="Eukaryota"/>
</dbReference>
<dbReference type="PANTHER" id="PTHR37534:SF25">
    <property type="entry name" value="ZN(II)2CYS6 TRANSCRIPTION FACTOR (EUROFUNG)"/>
    <property type="match status" value="1"/>
</dbReference>
<dbReference type="InterPro" id="IPR036864">
    <property type="entry name" value="Zn2-C6_fun-type_DNA-bd_sf"/>
</dbReference>
<dbReference type="GO" id="GO:0045944">
    <property type="term" value="P:positive regulation of transcription by RNA polymerase II"/>
    <property type="evidence" value="ECO:0007669"/>
    <property type="project" value="TreeGrafter"/>
</dbReference>
<dbReference type="RefSeq" id="XP_007840783.1">
    <property type="nucleotide sequence ID" value="XM_007842592.1"/>
</dbReference>
<dbReference type="EMBL" id="KI912120">
    <property type="protein sequence ID" value="ETS74145.1"/>
    <property type="molecule type" value="Genomic_DNA"/>
</dbReference>
<dbReference type="KEGG" id="pfy:PFICI_14011"/>
<dbReference type="CDD" id="cd00067">
    <property type="entry name" value="GAL4"/>
    <property type="match status" value="1"/>
</dbReference>
<gene>
    <name evidence="5" type="ORF">PFICI_14011</name>
</gene>
<dbReference type="PROSITE" id="PS00463">
    <property type="entry name" value="ZN2_CY6_FUNGAL_1"/>
    <property type="match status" value="1"/>
</dbReference>